<protein>
    <submittedName>
        <fullName evidence="1">Uncharacterized protein</fullName>
    </submittedName>
</protein>
<dbReference type="EMBL" id="LAZR01001290">
    <property type="protein sequence ID" value="KKN47181.1"/>
    <property type="molecule type" value="Genomic_DNA"/>
</dbReference>
<reference evidence="1" key="1">
    <citation type="journal article" date="2015" name="Nature">
        <title>Complex archaea that bridge the gap between prokaryotes and eukaryotes.</title>
        <authorList>
            <person name="Spang A."/>
            <person name="Saw J.H."/>
            <person name="Jorgensen S.L."/>
            <person name="Zaremba-Niedzwiedzka K."/>
            <person name="Martijn J."/>
            <person name="Lind A.E."/>
            <person name="van Eijk R."/>
            <person name="Schleper C."/>
            <person name="Guy L."/>
            <person name="Ettema T.J."/>
        </authorList>
    </citation>
    <scope>NUCLEOTIDE SEQUENCE</scope>
</reference>
<gene>
    <name evidence="1" type="ORF">LCGC14_0665220</name>
</gene>
<accession>A0A0F9TDU0</accession>
<name>A0A0F9TDU0_9ZZZZ</name>
<organism evidence="1">
    <name type="scientific">marine sediment metagenome</name>
    <dbReference type="NCBI Taxonomy" id="412755"/>
    <lineage>
        <taxon>unclassified sequences</taxon>
        <taxon>metagenomes</taxon>
        <taxon>ecological metagenomes</taxon>
    </lineage>
</organism>
<dbReference type="AlphaFoldDB" id="A0A0F9TDU0"/>
<proteinExistence type="predicted"/>
<sequence>MPEDELTAKDKVRVLVDEVIRQGLGTMERSGVPFDAELVGTYFLLVGLKIALLDPDLGTVLETSLMLDKSGEKQAQESVARLKDLIAMVTQVKEN</sequence>
<evidence type="ECO:0000313" key="1">
    <source>
        <dbReference type="EMBL" id="KKN47181.1"/>
    </source>
</evidence>
<comment type="caution">
    <text evidence="1">The sequence shown here is derived from an EMBL/GenBank/DDBJ whole genome shotgun (WGS) entry which is preliminary data.</text>
</comment>